<dbReference type="InterPro" id="IPR050508">
    <property type="entry name" value="Methyltransf_Superfamily"/>
</dbReference>
<name>A0A401H822_AERPX</name>
<dbReference type="RefSeq" id="WP_131159597.1">
    <property type="nucleotide sequence ID" value="NZ_BDMD01000010.1"/>
</dbReference>
<evidence type="ECO:0000313" key="1">
    <source>
        <dbReference type="EMBL" id="GBF08530.1"/>
    </source>
</evidence>
<evidence type="ECO:0000313" key="2">
    <source>
        <dbReference type="Proteomes" id="UP000291213"/>
    </source>
</evidence>
<dbReference type="Gene3D" id="3.40.50.150">
    <property type="entry name" value="Vaccinia Virus protein VP39"/>
    <property type="match status" value="1"/>
</dbReference>
<keyword evidence="1" id="KW-0489">Methyltransferase</keyword>
<dbReference type="GO" id="GO:0032259">
    <property type="term" value="P:methylation"/>
    <property type="evidence" value="ECO:0007669"/>
    <property type="project" value="UniProtKB-KW"/>
</dbReference>
<dbReference type="OrthoDB" id="1018at2157"/>
<protein>
    <submittedName>
        <fullName evidence="1">Putative S-adenosylmethionine-dependent methyltransferase</fullName>
    </submittedName>
</protein>
<sequence length="229" mass="27539">MKKFYENYDESYYTERVYYSKKHFIRYVKFLLKNKEDIRWLDIGCGLGYLVKEAMEEGIDAYGIEISDYALRNAIIKERVKLGSITDIPFEDEYFDVVSAFDVLEHIHPRDTFKALSEIHRVLKPKGILIMTTPNPCYIDSWIYDLTHINVRPPKYWKMLLEQQDFKVKMPYIPSFIKYHVLKRYSSLRQFIGLIPDKIAFKVEEPLRYVIGWFFNRKGRLYILAIKMR</sequence>
<dbReference type="SUPFAM" id="SSF53335">
    <property type="entry name" value="S-adenosyl-L-methionine-dependent methyltransferases"/>
    <property type="match status" value="1"/>
</dbReference>
<dbReference type="InterPro" id="IPR029063">
    <property type="entry name" value="SAM-dependent_MTases_sf"/>
</dbReference>
<organism evidence="1 2">
    <name type="scientific">Aeropyrum pernix</name>
    <dbReference type="NCBI Taxonomy" id="56636"/>
    <lineage>
        <taxon>Archaea</taxon>
        <taxon>Thermoproteota</taxon>
        <taxon>Thermoprotei</taxon>
        <taxon>Desulfurococcales</taxon>
        <taxon>Desulfurococcaceae</taxon>
        <taxon>Aeropyrum</taxon>
    </lineage>
</organism>
<gene>
    <name evidence="1" type="ORF">apy_02550</name>
</gene>
<dbReference type="Proteomes" id="UP000291213">
    <property type="component" value="Unassembled WGS sequence"/>
</dbReference>
<dbReference type="Pfam" id="PF13489">
    <property type="entry name" value="Methyltransf_23"/>
    <property type="match status" value="1"/>
</dbReference>
<comment type="caution">
    <text evidence="1">The sequence shown here is derived from an EMBL/GenBank/DDBJ whole genome shotgun (WGS) entry which is preliminary data.</text>
</comment>
<dbReference type="CDD" id="cd02440">
    <property type="entry name" value="AdoMet_MTases"/>
    <property type="match status" value="1"/>
</dbReference>
<accession>A0A401H822</accession>
<dbReference type="EMBL" id="BDMD01000010">
    <property type="protein sequence ID" value="GBF08530.1"/>
    <property type="molecule type" value="Genomic_DNA"/>
</dbReference>
<dbReference type="AlphaFoldDB" id="A0A401H822"/>
<dbReference type="PANTHER" id="PTHR42912">
    <property type="entry name" value="METHYLTRANSFERASE"/>
    <property type="match status" value="1"/>
</dbReference>
<proteinExistence type="predicted"/>
<keyword evidence="1" id="KW-0808">Transferase</keyword>
<reference evidence="1 2" key="1">
    <citation type="submission" date="2017-02" db="EMBL/GenBank/DDBJ databases">
        <title>isolation and characterization of a novel temperate virus Aeropyrum globular virus 1 infecting hyperthermophilic archaeon Aeropyrum.</title>
        <authorList>
            <person name="Yumiya M."/>
            <person name="Yoshida T."/>
            <person name="Sako Y."/>
        </authorList>
    </citation>
    <scope>NUCLEOTIDE SEQUENCE [LARGE SCALE GENOMIC DNA]</scope>
    <source>
        <strain evidence="1 2">YK1-12-2013</strain>
    </source>
</reference>
<dbReference type="GO" id="GO:0008168">
    <property type="term" value="F:methyltransferase activity"/>
    <property type="evidence" value="ECO:0007669"/>
    <property type="project" value="UniProtKB-KW"/>
</dbReference>